<dbReference type="EMBL" id="WTYJ01000001">
    <property type="protein sequence ID" value="MXO99137.1"/>
    <property type="molecule type" value="Genomic_DNA"/>
</dbReference>
<keyword evidence="4" id="KW-1185">Reference proteome</keyword>
<dbReference type="Pfam" id="PF13524">
    <property type="entry name" value="Glyco_trans_1_2"/>
    <property type="match status" value="1"/>
</dbReference>
<comment type="caution">
    <text evidence="3">The sequence shown here is derived from an EMBL/GenBank/DDBJ whole genome shotgun (WGS) entry which is preliminary data.</text>
</comment>
<organism evidence="3 4">
    <name type="scientific">Croceibacterium xixiisoli</name>
    <dbReference type="NCBI Taxonomy" id="1476466"/>
    <lineage>
        <taxon>Bacteria</taxon>
        <taxon>Pseudomonadati</taxon>
        <taxon>Pseudomonadota</taxon>
        <taxon>Alphaproteobacteria</taxon>
        <taxon>Sphingomonadales</taxon>
        <taxon>Erythrobacteraceae</taxon>
        <taxon>Croceibacterium</taxon>
    </lineage>
</organism>
<feature type="domain" description="Spore protein YkvP/CgeB glycosyl transferase-like" evidence="2">
    <location>
        <begin position="275"/>
        <end position="358"/>
    </location>
</feature>
<gene>
    <name evidence="3" type="ORF">GRI97_09060</name>
</gene>
<dbReference type="PANTHER" id="PTHR12526:SF637">
    <property type="entry name" value="GLYCOSYLTRANSFERASE EPSF-RELATED"/>
    <property type="match status" value="1"/>
</dbReference>
<dbReference type="InterPro" id="IPR015393">
    <property type="entry name" value="DUF1972"/>
</dbReference>
<sequence>MRPTVRILGTHGVPANYGGFETAAENIALYLVRKGWRVIVYCQQDGNGPITEDVWRGIERVHIPVDLPGWRGTSKFDWLSIKHACQFKDIHLTLGYNTGIYNFWQRLKGIPNVINMDGIEWSRSRWGFTKQAILYINERFAAAYGNMLIADHPEIEKYLWTRAPARKIVTITYGADPVPDASTDPVTDLGLEPGGYFNLIARPIPENSILEIVQGFSARPRGVKLALLGTYGNDDPYHQAVRAAASDEVVFPGSIYEPDRVKAIRFHSRGYFHGHTVGGTNPSLVEALAAGNPVIAHDNMYNRWVAGDAALYFNSADTFAAQLETLLDSPAQAQAMHQAALTRFEEEFTWDHVAGQYEQLLLRYVRTGKGIEDATKSGVLA</sequence>
<name>A0A6I4TWI1_9SPHN</name>
<dbReference type="AlphaFoldDB" id="A0A6I4TWI1"/>
<dbReference type="Proteomes" id="UP000469430">
    <property type="component" value="Unassembled WGS sequence"/>
</dbReference>
<dbReference type="Pfam" id="PF09314">
    <property type="entry name" value="DUF1972"/>
    <property type="match status" value="1"/>
</dbReference>
<dbReference type="SUPFAM" id="SSF53756">
    <property type="entry name" value="UDP-Glycosyltransferase/glycogen phosphorylase"/>
    <property type="match status" value="1"/>
</dbReference>
<proteinExistence type="predicted"/>
<reference evidence="3 4" key="1">
    <citation type="submission" date="2019-12" db="EMBL/GenBank/DDBJ databases">
        <title>Genomic-based taxomic classification of the family Erythrobacteraceae.</title>
        <authorList>
            <person name="Xu L."/>
        </authorList>
    </citation>
    <scope>NUCLEOTIDE SEQUENCE [LARGE SCALE GENOMIC DNA]</scope>
    <source>
        <strain evidence="3 4">S36</strain>
    </source>
</reference>
<protein>
    <submittedName>
        <fullName evidence="3">DUF1972 domain-containing protein</fullName>
    </submittedName>
</protein>
<evidence type="ECO:0000313" key="4">
    <source>
        <dbReference type="Proteomes" id="UP000469430"/>
    </source>
</evidence>
<evidence type="ECO:0000313" key="3">
    <source>
        <dbReference type="EMBL" id="MXO99137.1"/>
    </source>
</evidence>
<feature type="domain" description="DUF1972" evidence="1">
    <location>
        <begin position="4"/>
        <end position="176"/>
    </location>
</feature>
<evidence type="ECO:0000259" key="2">
    <source>
        <dbReference type="Pfam" id="PF13524"/>
    </source>
</evidence>
<dbReference type="OrthoDB" id="9792269at2"/>
<accession>A0A6I4TWI1</accession>
<dbReference type="RefSeq" id="WP_161390714.1">
    <property type="nucleotide sequence ID" value="NZ_JBHSCP010000001.1"/>
</dbReference>
<evidence type="ECO:0000259" key="1">
    <source>
        <dbReference type="Pfam" id="PF09314"/>
    </source>
</evidence>
<dbReference type="Gene3D" id="3.40.50.2000">
    <property type="entry name" value="Glycogen Phosphorylase B"/>
    <property type="match status" value="2"/>
</dbReference>
<dbReference type="InterPro" id="IPR055259">
    <property type="entry name" value="YkvP/CgeB_Glyco_trans-like"/>
</dbReference>
<dbReference type="PANTHER" id="PTHR12526">
    <property type="entry name" value="GLYCOSYLTRANSFERASE"/>
    <property type="match status" value="1"/>
</dbReference>